<feature type="coiled-coil region" evidence="1">
    <location>
        <begin position="86"/>
        <end position="113"/>
    </location>
</feature>
<dbReference type="PANTHER" id="PTHR33361:SF2">
    <property type="entry name" value="DUF885 DOMAIN-CONTAINING PROTEIN"/>
    <property type="match status" value="1"/>
</dbReference>
<dbReference type="PANTHER" id="PTHR33361">
    <property type="entry name" value="GLR0591 PROTEIN"/>
    <property type="match status" value="1"/>
</dbReference>
<gene>
    <name evidence="3" type="ORF">HNQ47_000601</name>
</gene>
<evidence type="ECO:0000313" key="4">
    <source>
        <dbReference type="Proteomes" id="UP000539953"/>
    </source>
</evidence>
<comment type="caution">
    <text evidence="3">The sequence shown here is derived from an EMBL/GenBank/DDBJ whole genome shotgun (WGS) entry which is preliminary data.</text>
</comment>
<sequence>MKKPVFSIICSALLVLTNVCAPIVAKSNTTAAEPNEEFTAFLKEDFIDTVDEDYLTLHNYVRDPSAYGIDESTIEVSLGEVNEVYTKEYKQELRDLEKKLAKFDRSTLDAEQQAIYDEYMFENEIADEAVKTKYKYISNAWSQSSGLPQSLVSVFSEFRLYDESDIADLITLINDVPRYTEDTIAYSKQQAKRGCLRFRYKDTISYINSVLKNQDDSAVYQGICESIDELNLGEEKSTAYKAQVKEALDNSFFPSYTYMKTELKKLKSDVKSETNMSKQKNGKSYYAKVMIPGNASTEKSVDTIYNSLSDEFNSSISKLRSLYKKGADSDVDTGFNYPEDILSFIKERYTSDFPEISEFDYHIQALSDEQSIKGVVAYYSVPAIDDTGYNQIHYNKRDYGSETNTLDFYTTMAHEGLPGHMYATQYVAQNHNYDIEYLFSNLGAGEGYAIYAEKVALDYLPASSKDLNYYFLNNYLNYLLICMVDIDYNYNGLSVSELANQYSLDESDIKSVIEDVADRPTAFLSYYYGYYRINQMRTRAENELGDEFDEKSFHKALLEWGEINLDLRDKHIDQYIQSAKA</sequence>
<evidence type="ECO:0000256" key="1">
    <source>
        <dbReference type="SAM" id="Coils"/>
    </source>
</evidence>
<dbReference type="Proteomes" id="UP000539953">
    <property type="component" value="Unassembled WGS sequence"/>
</dbReference>
<keyword evidence="2" id="KW-0732">Signal</keyword>
<keyword evidence="1" id="KW-0175">Coiled coil</keyword>
<name>A0A7W8CYF9_9FIRM</name>
<dbReference type="Pfam" id="PF05960">
    <property type="entry name" value="DUF885"/>
    <property type="match status" value="1"/>
</dbReference>
<dbReference type="RefSeq" id="WP_183327398.1">
    <property type="nucleotide sequence ID" value="NZ_JACHHK010000002.1"/>
</dbReference>
<proteinExistence type="predicted"/>
<feature type="chain" id="PRO_5039216176" evidence="2">
    <location>
        <begin position="22"/>
        <end position="581"/>
    </location>
</feature>
<evidence type="ECO:0000313" key="3">
    <source>
        <dbReference type="EMBL" id="MBB5182582.1"/>
    </source>
</evidence>
<dbReference type="AlphaFoldDB" id="A0A7W8CYF9"/>
<protein>
    <submittedName>
        <fullName evidence="3">Uncharacterized protein (DUF885 family)</fullName>
    </submittedName>
</protein>
<evidence type="ECO:0000256" key="2">
    <source>
        <dbReference type="SAM" id="SignalP"/>
    </source>
</evidence>
<dbReference type="InterPro" id="IPR010281">
    <property type="entry name" value="DUF885"/>
</dbReference>
<keyword evidence="4" id="KW-1185">Reference proteome</keyword>
<accession>A0A7W8CYF9</accession>
<reference evidence="3 4" key="1">
    <citation type="submission" date="2020-08" db="EMBL/GenBank/DDBJ databases">
        <title>Genomic Encyclopedia of Type Strains, Phase IV (KMG-IV): sequencing the most valuable type-strain genomes for metagenomic binning, comparative biology and taxonomic classification.</title>
        <authorList>
            <person name="Goeker M."/>
        </authorList>
    </citation>
    <scope>NUCLEOTIDE SEQUENCE [LARGE SCALE GENOMIC DNA]</scope>
    <source>
        <strain evidence="3 4">DSM 25799</strain>
    </source>
</reference>
<feature type="signal peptide" evidence="2">
    <location>
        <begin position="1"/>
        <end position="21"/>
    </location>
</feature>
<dbReference type="EMBL" id="JACHHK010000002">
    <property type="protein sequence ID" value="MBB5182582.1"/>
    <property type="molecule type" value="Genomic_DNA"/>
</dbReference>
<organism evidence="3 4">
    <name type="scientific">Catenisphaera adipataccumulans</name>
    <dbReference type="NCBI Taxonomy" id="700500"/>
    <lineage>
        <taxon>Bacteria</taxon>
        <taxon>Bacillati</taxon>
        <taxon>Bacillota</taxon>
        <taxon>Erysipelotrichia</taxon>
        <taxon>Erysipelotrichales</taxon>
        <taxon>Erysipelotrichaceae</taxon>
        <taxon>Catenisphaera</taxon>
    </lineage>
</organism>